<organism evidence="2 3">
    <name type="scientific">Riccia sorocarpa</name>
    <dbReference type="NCBI Taxonomy" id="122646"/>
    <lineage>
        <taxon>Eukaryota</taxon>
        <taxon>Viridiplantae</taxon>
        <taxon>Streptophyta</taxon>
        <taxon>Embryophyta</taxon>
        <taxon>Marchantiophyta</taxon>
        <taxon>Marchantiopsida</taxon>
        <taxon>Marchantiidae</taxon>
        <taxon>Marchantiales</taxon>
        <taxon>Ricciaceae</taxon>
        <taxon>Riccia</taxon>
    </lineage>
</organism>
<proteinExistence type="inferred from homology"/>
<dbReference type="PANTHER" id="PTHR22835">
    <property type="entry name" value="ZINC FINGER FYVE DOMAIN CONTAINING PROTEIN"/>
    <property type="match status" value="1"/>
</dbReference>
<protein>
    <recommendedName>
        <fullName evidence="4">GDSL esterase/lipase</fullName>
    </recommendedName>
</protein>
<dbReference type="EMBL" id="JBJQOH010000001">
    <property type="protein sequence ID" value="KAL3699309.1"/>
    <property type="molecule type" value="Genomic_DNA"/>
</dbReference>
<dbReference type="Gene3D" id="3.40.50.1110">
    <property type="entry name" value="SGNH hydrolase"/>
    <property type="match status" value="2"/>
</dbReference>
<evidence type="ECO:0000256" key="1">
    <source>
        <dbReference type="ARBA" id="ARBA00008668"/>
    </source>
</evidence>
<keyword evidence="3" id="KW-1185">Reference proteome</keyword>
<dbReference type="PANTHER" id="PTHR22835:SF659">
    <property type="entry name" value="GDSL LIPASE_ACYLHYDROLASE, PUTATIVE (AFU_ORTHOLOGUE AFUA_2G00510)-RELATED"/>
    <property type="match status" value="1"/>
</dbReference>
<evidence type="ECO:0000313" key="2">
    <source>
        <dbReference type="EMBL" id="KAL3699309.1"/>
    </source>
</evidence>
<dbReference type="InterPro" id="IPR036514">
    <property type="entry name" value="SGNH_hydro_sf"/>
</dbReference>
<accession>A0ABD3I8B3</accession>
<evidence type="ECO:0000313" key="3">
    <source>
        <dbReference type="Proteomes" id="UP001633002"/>
    </source>
</evidence>
<evidence type="ECO:0008006" key="4">
    <source>
        <dbReference type="Google" id="ProtNLM"/>
    </source>
</evidence>
<gene>
    <name evidence="2" type="ORF">R1sor_017331</name>
</gene>
<name>A0ABD3I8B3_9MARC</name>
<reference evidence="2 3" key="1">
    <citation type="submission" date="2024-09" db="EMBL/GenBank/DDBJ databases">
        <title>Chromosome-scale assembly of Riccia sorocarpa.</title>
        <authorList>
            <person name="Paukszto L."/>
        </authorList>
    </citation>
    <scope>NUCLEOTIDE SEQUENCE [LARGE SCALE GENOMIC DNA]</scope>
    <source>
        <strain evidence="2">LP-2024</strain>
        <tissue evidence="2">Aerial parts of the thallus</tissue>
    </source>
</reference>
<dbReference type="AlphaFoldDB" id="A0ABD3I8B3"/>
<comment type="caution">
    <text evidence="2">The sequence shown here is derived from an EMBL/GenBank/DDBJ whole genome shotgun (WGS) entry which is preliminary data.</text>
</comment>
<dbReference type="Proteomes" id="UP001633002">
    <property type="component" value="Unassembled WGS sequence"/>
</dbReference>
<sequence length="213" mass="23923">MRISNDVPGGSGVPFVRDYRRQMVLGVFFLTIFLRSAPVLGSAGPCLSGIFSFGDSLSDTGNKDNLFPIHGVTNRLPYGQQFFTKPSKRFCNGRIILDFLGFDLEKTMTACCGVGAQYNFSMRLRCGNRQVPVCPKPDEYVHWDGIHFTEQFYRTMARFILDGKFSDLGITYSAACSLDFSFFNSSVTYEQVYLSLSGEEMRMKETPVSHSLV</sequence>
<comment type="similarity">
    <text evidence="1">Belongs to the 'GDSL' lipolytic enzyme family.</text>
</comment>